<dbReference type="GO" id="GO:0005737">
    <property type="term" value="C:cytoplasm"/>
    <property type="evidence" value="ECO:0007669"/>
    <property type="project" value="TreeGrafter"/>
</dbReference>
<dbReference type="Gene3D" id="3.30.70.3550">
    <property type="entry name" value="Leucyl/phenylalanyl-tRNA-protein transferase, N-terminal domain"/>
    <property type="match status" value="1"/>
</dbReference>
<gene>
    <name evidence="4" type="ORF">UFOPK2975_00470</name>
</gene>
<keyword evidence="1" id="KW-0963">Cytoplasm</keyword>
<evidence type="ECO:0000256" key="3">
    <source>
        <dbReference type="ARBA" id="ARBA00023315"/>
    </source>
</evidence>
<dbReference type="InterPro" id="IPR042221">
    <property type="entry name" value="Leu/Phe-tRNA_Trfase_N"/>
</dbReference>
<dbReference type="HAMAP" id="MF_00688">
    <property type="entry name" value="Leu_Phe_trans"/>
    <property type="match status" value="1"/>
</dbReference>
<dbReference type="InterPro" id="IPR042203">
    <property type="entry name" value="Leu/Phe-tRNA_Trfase_C"/>
</dbReference>
<dbReference type="PANTHER" id="PTHR30098">
    <property type="entry name" value="LEUCYL/PHENYLALANYL-TRNA--PROTEIN TRANSFERASE"/>
    <property type="match status" value="1"/>
</dbReference>
<reference evidence="4" key="1">
    <citation type="submission" date="2020-05" db="EMBL/GenBank/DDBJ databases">
        <authorList>
            <person name="Chiriac C."/>
            <person name="Salcher M."/>
            <person name="Ghai R."/>
            <person name="Kavagutti S V."/>
        </authorList>
    </citation>
    <scope>NUCLEOTIDE SEQUENCE</scope>
</reference>
<protein>
    <submittedName>
        <fullName evidence="4">Unannotated protein</fullName>
    </submittedName>
</protein>
<dbReference type="EMBL" id="CAFAAG010000022">
    <property type="protein sequence ID" value="CAB4789512.1"/>
    <property type="molecule type" value="Genomic_DNA"/>
</dbReference>
<dbReference type="GO" id="GO:0030163">
    <property type="term" value="P:protein catabolic process"/>
    <property type="evidence" value="ECO:0007669"/>
    <property type="project" value="InterPro"/>
</dbReference>
<dbReference type="NCBIfam" id="TIGR00667">
    <property type="entry name" value="aat"/>
    <property type="match status" value="1"/>
</dbReference>
<proteinExistence type="inferred from homology"/>
<accession>A0A6J6WXN1</accession>
<dbReference type="InterPro" id="IPR016181">
    <property type="entry name" value="Acyl_CoA_acyltransferase"/>
</dbReference>
<dbReference type="PANTHER" id="PTHR30098:SF2">
    <property type="entry name" value="LEUCYL_PHENYLALANYL-TRNA--PROTEIN TRANSFERASE"/>
    <property type="match status" value="1"/>
</dbReference>
<dbReference type="Pfam" id="PF03588">
    <property type="entry name" value="Leu_Phe_trans"/>
    <property type="match status" value="1"/>
</dbReference>
<dbReference type="InterPro" id="IPR004616">
    <property type="entry name" value="Leu/Phe-tRNA_Trfase"/>
</dbReference>
<organism evidence="4">
    <name type="scientific">freshwater metagenome</name>
    <dbReference type="NCBI Taxonomy" id="449393"/>
    <lineage>
        <taxon>unclassified sequences</taxon>
        <taxon>metagenomes</taxon>
        <taxon>ecological metagenomes</taxon>
    </lineage>
</organism>
<evidence type="ECO:0000313" key="4">
    <source>
        <dbReference type="EMBL" id="CAB4789512.1"/>
    </source>
</evidence>
<dbReference type="GO" id="GO:0008914">
    <property type="term" value="F:leucyl-tRNA--protein transferase activity"/>
    <property type="evidence" value="ECO:0007669"/>
    <property type="project" value="InterPro"/>
</dbReference>
<dbReference type="SUPFAM" id="SSF55729">
    <property type="entry name" value="Acyl-CoA N-acyltransferases (Nat)"/>
    <property type="match status" value="1"/>
</dbReference>
<name>A0A6J6WXN1_9ZZZZ</name>
<keyword evidence="3" id="KW-0012">Acyltransferase</keyword>
<keyword evidence="2" id="KW-0808">Transferase</keyword>
<evidence type="ECO:0000256" key="1">
    <source>
        <dbReference type="ARBA" id="ARBA00022490"/>
    </source>
</evidence>
<sequence length="223" mass="25163">MTSWHDTPVNVGLSIWNFPPSTEWPQHDIVGRGADLEPATLIHAYRSGVFPMSSDVPNRNPDMGWWSPMMRGVLPLNQLRITRSMRSSARKYSVRIDTCFERVVRGCAVPNREGGWITKDIIDAYITLHELGWAHSFETFDENGVLIGGLYGVRVNGLFAGESMFHLKQDASKVALMHLVATMQNSAMSLLDVQWLTPHLETLGAMEIPRDDYLRRLDEAVNP</sequence>
<evidence type="ECO:0000256" key="2">
    <source>
        <dbReference type="ARBA" id="ARBA00022679"/>
    </source>
</evidence>
<dbReference type="AlphaFoldDB" id="A0A6J6WXN1"/>
<dbReference type="Gene3D" id="3.40.630.70">
    <property type="entry name" value="Leucyl/phenylalanyl-tRNA-protein transferase, C-terminal domain"/>
    <property type="match status" value="1"/>
</dbReference>